<dbReference type="Gene3D" id="1.10.10.10">
    <property type="entry name" value="Winged helix-like DNA-binding domain superfamily/Winged helix DNA-binding domain"/>
    <property type="match status" value="1"/>
</dbReference>
<dbReference type="GeneID" id="87597710"/>
<dbReference type="PROSITE" id="PS50995">
    <property type="entry name" value="HTH_MARR_2"/>
    <property type="match status" value="1"/>
</dbReference>
<dbReference type="PRINTS" id="PR00598">
    <property type="entry name" value="HTHMARR"/>
</dbReference>
<dbReference type="AlphaFoldDB" id="A0A0M0KK76"/>
<dbReference type="PANTHER" id="PTHR42756:SF1">
    <property type="entry name" value="TRANSCRIPTIONAL REPRESSOR OF EMRAB OPERON"/>
    <property type="match status" value="1"/>
</dbReference>
<proteinExistence type="predicted"/>
<dbReference type="EMBL" id="LILD01000001">
    <property type="protein sequence ID" value="KOO38987.1"/>
    <property type="molecule type" value="Genomic_DNA"/>
</dbReference>
<evidence type="ECO:0000256" key="3">
    <source>
        <dbReference type="ARBA" id="ARBA00023163"/>
    </source>
</evidence>
<dbReference type="PATRIC" id="fig|136160.3.peg.2152"/>
<dbReference type="Pfam" id="PF12802">
    <property type="entry name" value="MarR_2"/>
    <property type="match status" value="1"/>
</dbReference>
<dbReference type="GO" id="GO:0003677">
    <property type="term" value="F:DNA binding"/>
    <property type="evidence" value="ECO:0007669"/>
    <property type="project" value="UniProtKB-KW"/>
</dbReference>
<evidence type="ECO:0000259" key="4">
    <source>
        <dbReference type="PROSITE" id="PS50995"/>
    </source>
</evidence>
<dbReference type="PROSITE" id="PS01117">
    <property type="entry name" value="HTH_MARR_1"/>
    <property type="match status" value="1"/>
</dbReference>
<comment type="caution">
    <text evidence="5">The sequence shown here is derived from an EMBL/GenBank/DDBJ whole genome shotgun (WGS) entry which is preliminary data.</text>
</comment>
<accession>A0A0M0KK76</accession>
<dbReference type="GO" id="GO:0003700">
    <property type="term" value="F:DNA-binding transcription factor activity"/>
    <property type="evidence" value="ECO:0007669"/>
    <property type="project" value="InterPro"/>
</dbReference>
<sequence>MNKDFDDKVGYHISVAAHLMRNRHNDYLSTYGLTVAQTKVLSLLARKGDLSQGNLQKKLLIKGSTMNGIIESMLKRELIVKKDNARDKRQKVISLTEKGEELQAILWDNLLAFEEQLMEGFSQEEKQLFLVWIKKVIANLEKGREADGTKATK</sequence>
<dbReference type="InterPro" id="IPR036390">
    <property type="entry name" value="WH_DNA-bd_sf"/>
</dbReference>
<keyword evidence="3" id="KW-0804">Transcription</keyword>
<reference evidence="5" key="1">
    <citation type="submission" date="2015-08" db="EMBL/GenBank/DDBJ databases">
        <title>Complete DNA Sequence of Pseudomonas syringae pv. actinidiae, the Causal Agent of Kiwifruit Canker Disease.</title>
        <authorList>
            <person name="Rikkerink E.H.A."/>
            <person name="Fineran P.C."/>
        </authorList>
    </citation>
    <scope>NUCLEOTIDE SEQUENCE</scope>
    <source>
        <strain evidence="5">DSM 13666</strain>
    </source>
</reference>
<dbReference type="InterPro" id="IPR000835">
    <property type="entry name" value="HTH_MarR-typ"/>
</dbReference>
<feature type="domain" description="HTH marR-type" evidence="4">
    <location>
        <begin position="6"/>
        <end position="138"/>
    </location>
</feature>
<evidence type="ECO:0000256" key="1">
    <source>
        <dbReference type="ARBA" id="ARBA00023015"/>
    </source>
</evidence>
<evidence type="ECO:0000256" key="2">
    <source>
        <dbReference type="ARBA" id="ARBA00023125"/>
    </source>
</evidence>
<keyword evidence="2" id="KW-0238">DNA-binding</keyword>
<keyword evidence="1" id="KW-0805">Transcription regulation</keyword>
<dbReference type="InterPro" id="IPR023187">
    <property type="entry name" value="Tscrpt_reg_MarR-type_CS"/>
</dbReference>
<gene>
    <name evidence="5" type="ORF">AMD02_09015</name>
</gene>
<name>A0A0M0KK76_ALKHA</name>
<organism evidence="5">
    <name type="scientific">Halalkalibacterium halodurans</name>
    <name type="common">Bacillus halodurans</name>
    <dbReference type="NCBI Taxonomy" id="86665"/>
    <lineage>
        <taxon>Bacteria</taxon>
        <taxon>Bacillati</taxon>
        <taxon>Bacillota</taxon>
        <taxon>Bacilli</taxon>
        <taxon>Bacillales</taxon>
        <taxon>Bacillaceae</taxon>
        <taxon>Halalkalibacterium (ex Joshi et al. 2022)</taxon>
    </lineage>
</organism>
<dbReference type="SUPFAM" id="SSF46785">
    <property type="entry name" value="Winged helix' DNA-binding domain"/>
    <property type="match status" value="1"/>
</dbReference>
<dbReference type="InterPro" id="IPR036388">
    <property type="entry name" value="WH-like_DNA-bd_sf"/>
</dbReference>
<dbReference type="RefSeq" id="WP_010898321.1">
    <property type="nucleotide sequence ID" value="NZ_CP040441.1"/>
</dbReference>
<evidence type="ECO:0000313" key="5">
    <source>
        <dbReference type="EMBL" id="KOO38987.1"/>
    </source>
</evidence>
<dbReference type="SMART" id="SM00347">
    <property type="entry name" value="HTH_MARR"/>
    <property type="match status" value="1"/>
</dbReference>
<dbReference type="PANTHER" id="PTHR42756">
    <property type="entry name" value="TRANSCRIPTIONAL REGULATOR, MARR"/>
    <property type="match status" value="1"/>
</dbReference>
<protein>
    <submittedName>
        <fullName evidence="5">MarR family transcriptional regulator</fullName>
    </submittedName>
</protein>
<dbReference type="OMA" id="HGHIRRE"/>